<proteinExistence type="predicted"/>
<dbReference type="PANTHER" id="PTHR40257">
    <property type="match status" value="1"/>
</dbReference>
<dbReference type="SUPFAM" id="SSF54909">
    <property type="entry name" value="Dimeric alpha+beta barrel"/>
    <property type="match status" value="1"/>
</dbReference>
<accession>A0A9P4R6B9</accession>
<dbReference type="OrthoDB" id="3500395at2759"/>
<evidence type="ECO:0008006" key="3">
    <source>
        <dbReference type="Google" id="ProtNLM"/>
    </source>
</evidence>
<dbReference type="Proteomes" id="UP000799444">
    <property type="component" value="Unassembled WGS sequence"/>
</dbReference>
<dbReference type="InterPro" id="IPR011008">
    <property type="entry name" value="Dimeric_a/b-barrel"/>
</dbReference>
<keyword evidence="2" id="KW-1185">Reference proteome</keyword>
<name>A0A9P4R6B9_9PLEO</name>
<comment type="caution">
    <text evidence="1">The sequence shown here is derived from an EMBL/GenBank/DDBJ whole genome shotgun (WGS) entry which is preliminary data.</text>
</comment>
<organism evidence="1 2">
    <name type="scientific">Polyplosphaeria fusca</name>
    <dbReference type="NCBI Taxonomy" id="682080"/>
    <lineage>
        <taxon>Eukaryota</taxon>
        <taxon>Fungi</taxon>
        <taxon>Dikarya</taxon>
        <taxon>Ascomycota</taxon>
        <taxon>Pezizomycotina</taxon>
        <taxon>Dothideomycetes</taxon>
        <taxon>Pleosporomycetidae</taxon>
        <taxon>Pleosporales</taxon>
        <taxon>Tetraplosphaeriaceae</taxon>
        <taxon>Polyplosphaeria</taxon>
    </lineage>
</organism>
<sequence length="138" mass="15776">MAVYPIDYEKLTSLTTTYDANKPIYMLNLLRFREKAEYAPEHAELAGTPCTGREAWTRYVTALHSGVLPPESAVFFMSKVTAMIAGPQSEQWDDAAIVYYPTLEGFKNMVESKVYKEKCFGHRFAALEDFRLVMLDKM</sequence>
<gene>
    <name evidence="1" type="ORF">EJ04DRAFT_572642</name>
</gene>
<dbReference type="PANTHER" id="PTHR40257:SF1">
    <property type="entry name" value="DUF1330 DOMAIN-CONTAINING PROTEIN"/>
    <property type="match status" value="1"/>
</dbReference>
<protein>
    <recommendedName>
        <fullName evidence="3">DUF1330 domain-containing protein</fullName>
    </recommendedName>
</protein>
<dbReference type="EMBL" id="ML996102">
    <property type="protein sequence ID" value="KAF2739907.1"/>
    <property type="molecule type" value="Genomic_DNA"/>
</dbReference>
<evidence type="ECO:0000313" key="2">
    <source>
        <dbReference type="Proteomes" id="UP000799444"/>
    </source>
</evidence>
<evidence type="ECO:0000313" key="1">
    <source>
        <dbReference type="EMBL" id="KAF2739907.1"/>
    </source>
</evidence>
<reference evidence="1" key="1">
    <citation type="journal article" date="2020" name="Stud. Mycol.">
        <title>101 Dothideomycetes genomes: a test case for predicting lifestyles and emergence of pathogens.</title>
        <authorList>
            <person name="Haridas S."/>
            <person name="Albert R."/>
            <person name="Binder M."/>
            <person name="Bloem J."/>
            <person name="Labutti K."/>
            <person name="Salamov A."/>
            <person name="Andreopoulos B."/>
            <person name="Baker S."/>
            <person name="Barry K."/>
            <person name="Bills G."/>
            <person name="Bluhm B."/>
            <person name="Cannon C."/>
            <person name="Castanera R."/>
            <person name="Culley D."/>
            <person name="Daum C."/>
            <person name="Ezra D."/>
            <person name="Gonzalez J."/>
            <person name="Henrissat B."/>
            <person name="Kuo A."/>
            <person name="Liang C."/>
            <person name="Lipzen A."/>
            <person name="Lutzoni F."/>
            <person name="Magnuson J."/>
            <person name="Mondo S."/>
            <person name="Nolan M."/>
            <person name="Ohm R."/>
            <person name="Pangilinan J."/>
            <person name="Park H.-J."/>
            <person name="Ramirez L."/>
            <person name="Alfaro M."/>
            <person name="Sun H."/>
            <person name="Tritt A."/>
            <person name="Yoshinaga Y."/>
            <person name="Zwiers L.-H."/>
            <person name="Turgeon B."/>
            <person name="Goodwin S."/>
            <person name="Spatafora J."/>
            <person name="Crous P."/>
            <person name="Grigoriev I."/>
        </authorList>
    </citation>
    <scope>NUCLEOTIDE SEQUENCE</scope>
    <source>
        <strain evidence="1">CBS 125425</strain>
    </source>
</reference>
<dbReference type="Gene3D" id="3.30.70.100">
    <property type="match status" value="1"/>
</dbReference>
<dbReference type="AlphaFoldDB" id="A0A9P4R6B9"/>